<accession>A0ABN8Z150</accession>
<keyword evidence="3" id="KW-1185">Reference proteome</keyword>
<dbReference type="EMBL" id="OX459963">
    <property type="protein sequence ID" value="CAI9167573.1"/>
    <property type="molecule type" value="Genomic_DNA"/>
</dbReference>
<feature type="region of interest" description="Disordered" evidence="1">
    <location>
        <begin position="66"/>
        <end position="99"/>
    </location>
</feature>
<evidence type="ECO:0000313" key="3">
    <source>
        <dbReference type="Proteomes" id="UP001176941"/>
    </source>
</evidence>
<proteinExistence type="predicted"/>
<dbReference type="Proteomes" id="UP001176941">
    <property type="component" value="Chromosome 27"/>
</dbReference>
<gene>
    <name evidence="2" type="ORF">MRATA1EN1_LOCUS16535</name>
</gene>
<name>A0ABN8Z150_RANTA</name>
<feature type="compositionally biased region" description="Basic and acidic residues" evidence="1">
    <location>
        <begin position="70"/>
        <end position="79"/>
    </location>
</feature>
<feature type="compositionally biased region" description="Gly residues" evidence="1">
    <location>
        <begin position="89"/>
        <end position="99"/>
    </location>
</feature>
<evidence type="ECO:0000256" key="1">
    <source>
        <dbReference type="SAM" id="MobiDB-lite"/>
    </source>
</evidence>
<sequence>MKYIYKPVWLSHLTLCFEIPKEMLALYMLLEEAGHLMLQPESSGISLPQGSRVHLPAGQLTRLVLPGGLDGKESARKVTDSGLIPGSGRSSGEGHGNPI</sequence>
<protein>
    <submittedName>
        <fullName evidence="2">Uncharacterized protein</fullName>
    </submittedName>
</protein>
<evidence type="ECO:0000313" key="2">
    <source>
        <dbReference type="EMBL" id="CAI9167573.1"/>
    </source>
</evidence>
<organism evidence="2 3">
    <name type="scientific">Rangifer tarandus platyrhynchus</name>
    <name type="common">Svalbard reindeer</name>
    <dbReference type="NCBI Taxonomy" id="3082113"/>
    <lineage>
        <taxon>Eukaryota</taxon>
        <taxon>Metazoa</taxon>
        <taxon>Chordata</taxon>
        <taxon>Craniata</taxon>
        <taxon>Vertebrata</taxon>
        <taxon>Euteleostomi</taxon>
        <taxon>Mammalia</taxon>
        <taxon>Eutheria</taxon>
        <taxon>Laurasiatheria</taxon>
        <taxon>Artiodactyla</taxon>
        <taxon>Ruminantia</taxon>
        <taxon>Pecora</taxon>
        <taxon>Cervidae</taxon>
        <taxon>Odocoileinae</taxon>
        <taxon>Rangifer</taxon>
    </lineage>
</organism>
<reference evidence="2" key="1">
    <citation type="submission" date="2023-04" db="EMBL/GenBank/DDBJ databases">
        <authorList>
            <consortium name="ELIXIR-Norway"/>
        </authorList>
    </citation>
    <scope>NUCLEOTIDE SEQUENCE [LARGE SCALE GENOMIC DNA]</scope>
</reference>